<gene>
    <name evidence="1" type="ORF">BKA03_002663</name>
</gene>
<dbReference type="CDD" id="cd02947">
    <property type="entry name" value="TRX_family"/>
    <property type="match status" value="1"/>
</dbReference>
<reference evidence="1 2" key="1">
    <citation type="submission" date="2020-07" db="EMBL/GenBank/DDBJ databases">
        <title>Sequencing the genomes of 1000 actinobacteria strains.</title>
        <authorList>
            <person name="Klenk H.-P."/>
        </authorList>
    </citation>
    <scope>NUCLEOTIDE SEQUENCE [LARGE SCALE GENOMIC DNA]</scope>
    <source>
        <strain evidence="1 2">DSM 19970</strain>
    </source>
</reference>
<dbReference type="Gene3D" id="3.40.30.10">
    <property type="entry name" value="Glutaredoxin"/>
    <property type="match status" value="1"/>
</dbReference>
<dbReference type="Proteomes" id="UP000547973">
    <property type="component" value="Unassembled WGS sequence"/>
</dbReference>
<evidence type="ECO:0000313" key="1">
    <source>
        <dbReference type="EMBL" id="NYI42544.1"/>
    </source>
</evidence>
<dbReference type="EMBL" id="JACBZO010000001">
    <property type="protein sequence ID" value="NYI42544.1"/>
    <property type="molecule type" value="Genomic_DNA"/>
</dbReference>
<evidence type="ECO:0000313" key="2">
    <source>
        <dbReference type="Proteomes" id="UP000547973"/>
    </source>
</evidence>
<dbReference type="RefSeq" id="WP_179398097.1">
    <property type="nucleotide sequence ID" value="NZ_BBRC01000002.1"/>
</dbReference>
<dbReference type="InterPro" id="IPR036249">
    <property type="entry name" value="Thioredoxin-like_sf"/>
</dbReference>
<keyword evidence="2" id="KW-1185">Reference proteome</keyword>
<dbReference type="GO" id="GO:0016853">
    <property type="term" value="F:isomerase activity"/>
    <property type="evidence" value="ECO:0007669"/>
    <property type="project" value="UniProtKB-KW"/>
</dbReference>
<accession>A0A7Y9ZBX4</accession>
<comment type="caution">
    <text evidence="1">The sequence shown here is derived from an EMBL/GenBank/DDBJ whole genome shotgun (WGS) entry which is preliminary data.</text>
</comment>
<organism evidence="1 2">
    <name type="scientific">Demequina lutea</name>
    <dbReference type="NCBI Taxonomy" id="431489"/>
    <lineage>
        <taxon>Bacteria</taxon>
        <taxon>Bacillati</taxon>
        <taxon>Actinomycetota</taxon>
        <taxon>Actinomycetes</taxon>
        <taxon>Micrococcales</taxon>
        <taxon>Demequinaceae</taxon>
        <taxon>Demequina</taxon>
    </lineage>
</organism>
<protein>
    <submittedName>
        <fullName evidence="1">Thiol-disulfide isomerase/thioredoxin</fullName>
    </submittedName>
</protein>
<dbReference type="AlphaFoldDB" id="A0A7Y9ZBX4"/>
<name>A0A7Y9ZBX4_9MICO</name>
<sequence length="143" mass="15443">MLLRILAVGVLLAVASVAYAWWSRQQGRVQHVAVAGALTPTDLGAPRGQRATFVQFSTPMCAKCPPTRDLLLRVAADDPYVSHIEIDASEHLDLARRLDIMRTPTTLVLDADGVVVSRMNGAPSEAQAREALAEVPPPTEYSI</sequence>
<proteinExistence type="predicted"/>
<dbReference type="SUPFAM" id="SSF52833">
    <property type="entry name" value="Thioredoxin-like"/>
    <property type="match status" value="1"/>
</dbReference>
<keyword evidence="1" id="KW-0413">Isomerase</keyword>